<dbReference type="EMBL" id="CM031829">
    <property type="protein sequence ID" value="KAG6710901.1"/>
    <property type="molecule type" value="Genomic_DNA"/>
</dbReference>
<evidence type="ECO:0000313" key="3">
    <source>
        <dbReference type="Proteomes" id="UP000811246"/>
    </source>
</evidence>
<comment type="caution">
    <text evidence="2">The sequence shown here is derived from an EMBL/GenBank/DDBJ whole genome shotgun (WGS) entry which is preliminary data.</text>
</comment>
<gene>
    <name evidence="2" type="ORF">I3842_05G026500</name>
</gene>
<evidence type="ECO:0000313" key="2">
    <source>
        <dbReference type="EMBL" id="KAG6710901.1"/>
    </source>
</evidence>
<proteinExistence type="predicted"/>
<dbReference type="AlphaFoldDB" id="A0A922JJI8"/>
<dbReference type="Proteomes" id="UP000811246">
    <property type="component" value="Chromosome 5"/>
</dbReference>
<name>A0A922JJI8_CARIL</name>
<sequence length="69" mass="8286">MSRIHTHTNREQTSFKGVNHHRHQVPRQHLQARKEYLQTFAMMKLSKALQQFEEDQEKEVEQKAVVCDL</sequence>
<evidence type="ECO:0000256" key="1">
    <source>
        <dbReference type="SAM" id="MobiDB-lite"/>
    </source>
</evidence>
<reference evidence="2" key="1">
    <citation type="submission" date="2021-01" db="EMBL/GenBank/DDBJ databases">
        <authorList>
            <person name="Lovell J.T."/>
            <person name="Bentley N."/>
            <person name="Bhattarai G."/>
            <person name="Jenkins J.W."/>
            <person name="Sreedasyam A."/>
            <person name="Alarcon Y."/>
            <person name="Bock C."/>
            <person name="Boston L."/>
            <person name="Carlson J."/>
            <person name="Cervantes K."/>
            <person name="Clermont K."/>
            <person name="Krom N."/>
            <person name="Kubenka K."/>
            <person name="Mamidi S."/>
            <person name="Mattison C."/>
            <person name="Monteros M."/>
            <person name="Pisani C."/>
            <person name="Plott C."/>
            <person name="Rajasekar S."/>
            <person name="Rhein H.S."/>
            <person name="Rohla C."/>
            <person name="Song M."/>
            <person name="Hilaire R.S."/>
            <person name="Shu S."/>
            <person name="Wells L."/>
            <person name="Wang X."/>
            <person name="Webber J."/>
            <person name="Heerema R.J."/>
            <person name="Klein P."/>
            <person name="Conner P."/>
            <person name="Grauke L."/>
            <person name="Grimwood J."/>
            <person name="Schmutz J."/>
            <person name="Randall J.J."/>
        </authorList>
    </citation>
    <scope>NUCLEOTIDE SEQUENCE</scope>
    <source>
        <tissue evidence="2">Leaf</tissue>
    </source>
</reference>
<feature type="region of interest" description="Disordered" evidence="1">
    <location>
        <begin position="1"/>
        <end position="28"/>
    </location>
</feature>
<organism evidence="2 3">
    <name type="scientific">Carya illinoinensis</name>
    <name type="common">Pecan</name>
    <dbReference type="NCBI Taxonomy" id="32201"/>
    <lineage>
        <taxon>Eukaryota</taxon>
        <taxon>Viridiplantae</taxon>
        <taxon>Streptophyta</taxon>
        <taxon>Embryophyta</taxon>
        <taxon>Tracheophyta</taxon>
        <taxon>Spermatophyta</taxon>
        <taxon>Magnoliopsida</taxon>
        <taxon>eudicotyledons</taxon>
        <taxon>Gunneridae</taxon>
        <taxon>Pentapetalae</taxon>
        <taxon>rosids</taxon>
        <taxon>fabids</taxon>
        <taxon>Fagales</taxon>
        <taxon>Juglandaceae</taxon>
        <taxon>Carya</taxon>
    </lineage>
</organism>
<accession>A0A922JJI8</accession>
<protein>
    <submittedName>
        <fullName evidence="2">Uncharacterized protein</fullName>
    </submittedName>
</protein>